<evidence type="ECO:0000256" key="4">
    <source>
        <dbReference type="SAM" id="MobiDB-lite"/>
    </source>
</evidence>
<evidence type="ECO:0000256" key="2">
    <source>
        <dbReference type="ARBA" id="ARBA00023157"/>
    </source>
</evidence>
<feature type="region of interest" description="Disordered" evidence="4">
    <location>
        <begin position="150"/>
        <end position="201"/>
    </location>
</feature>
<evidence type="ECO:0000256" key="5">
    <source>
        <dbReference type="SAM" id="SignalP"/>
    </source>
</evidence>
<dbReference type="InterPro" id="IPR000742">
    <property type="entry name" value="EGF"/>
</dbReference>
<dbReference type="HOGENOM" id="CLU_790669_0_0_1"/>
<keyword evidence="2 3" id="KW-1015">Disulfide bond</keyword>
<evidence type="ECO:0000259" key="7">
    <source>
        <dbReference type="PROSITE" id="PS50835"/>
    </source>
</evidence>
<dbReference type="SUPFAM" id="SSF48726">
    <property type="entry name" value="Immunoglobulin"/>
    <property type="match status" value="1"/>
</dbReference>
<evidence type="ECO:0008006" key="10">
    <source>
        <dbReference type="Google" id="ProtNLM"/>
    </source>
</evidence>
<dbReference type="FunFam" id="2.10.25.10:FF:000118">
    <property type="entry name" value="protein delta homolog 2"/>
    <property type="match status" value="1"/>
</dbReference>
<dbReference type="InterPro" id="IPR013783">
    <property type="entry name" value="Ig-like_fold"/>
</dbReference>
<dbReference type="SMART" id="SM00409">
    <property type="entry name" value="IG"/>
    <property type="match status" value="1"/>
</dbReference>
<dbReference type="AlphaFoldDB" id="T1IM99"/>
<organism evidence="8 9">
    <name type="scientific">Strigamia maritima</name>
    <name type="common">European centipede</name>
    <name type="synonym">Geophilus maritimus</name>
    <dbReference type="NCBI Taxonomy" id="126957"/>
    <lineage>
        <taxon>Eukaryota</taxon>
        <taxon>Metazoa</taxon>
        <taxon>Ecdysozoa</taxon>
        <taxon>Arthropoda</taxon>
        <taxon>Myriapoda</taxon>
        <taxon>Chilopoda</taxon>
        <taxon>Pleurostigmophora</taxon>
        <taxon>Geophilomorpha</taxon>
        <taxon>Linotaeniidae</taxon>
        <taxon>Strigamia</taxon>
    </lineage>
</organism>
<keyword evidence="1 3" id="KW-0245">EGF-like domain</keyword>
<dbReference type="SMART" id="SM00181">
    <property type="entry name" value="EGF"/>
    <property type="match status" value="1"/>
</dbReference>
<feature type="signal peptide" evidence="5">
    <location>
        <begin position="1"/>
        <end position="32"/>
    </location>
</feature>
<feature type="chain" id="PRO_5004578639" description="EGF-like domain-containing protein" evidence="5">
    <location>
        <begin position="33"/>
        <end position="351"/>
    </location>
</feature>
<evidence type="ECO:0000256" key="3">
    <source>
        <dbReference type="PROSITE-ProRule" id="PRU00076"/>
    </source>
</evidence>
<keyword evidence="9" id="KW-1185">Reference proteome</keyword>
<evidence type="ECO:0000313" key="8">
    <source>
        <dbReference type="EnsemblMetazoa" id="SMAR002096-PA"/>
    </source>
</evidence>
<dbReference type="Pfam" id="PF07679">
    <property type="entry name" value="I-set"/>
    <property type="match status" value="1"/>
</dbReference>
<feature type="compositionally biased region" description="Basic and acidic residues" evidence="4">
    <location>
        <begin position="176"/>
        <end position="201"/>
    </location>
</feature>
<dbReference type="EMBL" id="JH431005">
    <property type="status" value="NOT_ANNOTATED_CDS"/>
    <property type="molecule type" value="Genomic_DNA"/>
</dbReference>
<keyword evidence="5" id="KW-0732">Signal</keyword>
<evidence type="ECO:0000256" key="1">
    <source>
        <dbReference type="ARBA" id="ARBA00022536"/>
    </source>
</evidence>
<dbReference type="CDD" id="cd00054">
    <property type="entry name" value="EGF_CA"/>
    <property type="match status" value="1"/>
</dbReference>
<reference evidence="9" key="1">
    <citation type="submission" date="2011-05" db="EMBL/GenBank/DDBJ databases">
        <authorList>
            <person name="Richards S.R."/>
            <person name="Qu J."/>
            <person name="Jiang H."/>
            <person name="Jhangiani S.N."/>
            <person name="Agravi P."/>
            <person name="Goodspeed R."/>
            <person name="Gross S."/>
            <person name="Mandapat C."/>
            <person name="Jackson L."/>
            <person name="Mathew T."/>
            <person name="Pu L."/>
            <person name="Thornton R."/>
            <person name="Saada N."/>
            <person name="Wilczek-Boney K.B."/>
            <person name="Lee S."/>
            <person name="Kovar C."/>
            <person name="Wu Y."/>
            <person name="Scherer S.E."/>
            <person name="Worley K.C."/>
            <person name="Muzny D.M."/>
            <person name="Gibbs R."/>
        </authorList>
    </citation>
    <scope>NUCLEOTIDE SEQUENCE</scope>
    <source>
        <strain evidence="9">Brora</strain>
    </source>
</reference>
<dbReference type="STRING" id="126957.T1IM99"/>
<dbReference type="PROSITE" id="PS01186">
    <property type="entry name" value="EGF_2"/>
    <property type="match status" value="1"/>
</dbReference>
<dbReference type="InterPro" id="IPR007110">
    <property type="entry name" value="Ig-like_dom"/>
</dbReference>
<evidence type="ECO:0000313" key="9">
    <source>
        <dbReference type="Proteomes" id="UP000014500"/>
    </source>
</evidence>
<feature type="compositionally biased region" description="Basic and acidic residues" evidence="4">
    <location>
        <begin position="151"/>
        <end position="169"/>
    </location>
</feature>
<feature type="domain" description="Ig-like" evidence="7">
    <location>
        <begin position="192"/>
        <end position="264"/>
    </location>
</feature>
<feature type="disulfide bond" evidence="3">
    <location>
        <begin position="311"/>
        <end position="320"/>
    </location>
</feature>
<dbReference type="EnsemblMetazoa" id="SMAR002096-RA">
    <property type="protein sequence ID" value="SMAR002096-PA"/>
    <property type="gene ID" value="SMAR002096"/>
</dbReference>
<dbReference type="SUPFAM" id="SSF57196">
    <property type="entry name" value="EGF/Laminin"/>
    <property type="match status" value="1"/>
</dbReference>
<dbReference type="Proteomes" id="UP000014500">
    <property type="component" value="Unassembled WGS sequence"/>
</dbReference>
<feature type="disulfide bond" evidence="3">
    <location>
        <begin position="292"/>
        <end position="309"/>
    </location>
</feature>
<name>T1IM99_STRMM</name>
<comment type="caution">
    <text evidence="3">Lacks conserved residue(s) required for the propagation of feature annotation.</text>
</comment>
<sequence>MPTQRLEAAMRPPRAVHLLLVAAVFYLRLVATQSTCCERALVERCLRASLVLEVSPVIHRRNDALRFPKNDTVRLRVHASLKGQLDRTSIFLTRGVYTDEAETQFQRNTRWFVFLQESAFGSPIFTTVGPLLPSTTDNEKQVQAAIRCGRPHREADEDRQESTREKTSDAKMPCRSLREVSSQHHMVPERQTCKAESSDRHHPAEEVGHYWGSETPLNPVRLVSYSKRSRLEVDPVRLDDAGEYECRAENKCGTATATTHVTIRKGKSSFATQTSRNPSPFEGLPCNISDYCMHGGTCTYYRAIGELACRCADGYKGQRCETKDLGQGKGCDDERGMLGGCSSQTLDVDTS</sequence>
<feature type="domain" description="EGF-like" evidence="6">
    <location>
        <begin position="282"/>
        <end position="321"/>
    </location>
</feature>
<dbReference type="Gene3D" id="2.10.25.10">
    <property type="entry name" value="Laminin"/>
    <property type="match status" value="1"/>
</dbReference>
<protein>
    <recommendedName>
        <fullName evidence="10">EGF-like domain-containing protein</fullName>
    </recommendedName>
</protein>
<proteinExistence type="predicted"/>
<evidence type="ECO:0000259" key="6">
    <source>
        <dbReference type="PROSITE" id="PS50026"/>
    </source>
</evidence>
<reference evidence="8" key="2">
    <citation type="submission" date="2015-02" db="UniProtKB">
        <authorList>
            <consortium name="EnsemblMetazoa"/>
        </authorList>
    </citation>
    <scope>IDENTIFICATION</scope>
</reference>
<dbReference type="InterPro" id="IPR036179">
    <property type="entry name" value="Ig-like_dom_sf"/>
</dbReference>
<dbReference type="PROSITE" id="PS00022">
    <property type="entry name" value="EGF_1"/>
    <property type="match status" value="1"/>
</dbReference>
<dbReference type="PROSITE" id="PS50835">
    <property type="entry name" value="IG_LIKE"/>
    <property type="match status" value="1"/>
</dbReference>
<accession>T1IM99</accession>
<dbReference type="Gene3D" id="2.60.40.10">
    <property type="entry name" value="Immunoglobulins"/>
    <property type="match status" value="1"/>
</dbReference>
<dbReference type="InterPro" id="IPR003599">
    <property type="entry name" value="Ig_sub"/>
</dbReference>
<dbReference type="Pfam" id="PF00008">
    <property type="entry name" value="EGF"/>
    <property type="match status" value="1"/>
</dbReference>
<dbReference type="PROSITE" id="PS50026">
    <property type="entry name" value="EGF_3"/>
    <property type="match status" value="1"/>
</dbReference>
<dbReference type="InterPro" id="IPR013098">
    <property type="entry name" value="Ig_I-set"/>
</dbReference>